<name>A0ACB6RTM8_9PLEO</name>
<evidence type="ECO:0000313" key="2">
    <source>
        <dbReference type="Proteomes" id="UP000799754"/>
    </source>
</evidence>
<gene>
    <name evidence="1" type="ORF">BU25DRAFT_450100</name>
</gene>
<protein>
    <submittedName>
        <fullName evidence="1">Uncharacterized protein</fullName>
    </submittedName>
</protein>
<proteinExistence type="predicted"/>
<sequence>MPPLLASLRALGSMHLLPWLFPLAKYVAVNVTIWGVVLASLADCKSYASLLACRFLLSTAEAAVIRAWVIFTSQWYTRYRQAFRAGIWFSVCGAAQMFSGYVAYGLASHAGGDVNAALRDWQVILFFLGLFIAVIGISFWFIMPDSPETAGLLLPEKSLHIERIRGNVQGIGSRPSSMGYTSKESLLLVISLGAYEIVVLVTSLAIIRTILMATTNKVPALIGYYFSGGIPIGWITILGLQASNVAGSTTKITVSVIGTIAYTIGNIISPLIFQSKDALRYLPAKISIVILHVLITIDLVNREFRHVL</sequence>
<dbReference type="Proteomes" id="UP000799754">
    <property type="component" value="Unassembled WGS sequence"/>
</dbReference>
<comment type="caution">
    <text evidence="1">The sequence shown here is derived from an EMBL/GenBank/DDBJ whole genome shotgun (WGS) entry which is preliminary data.</text>
</comment>
<reference evidence="1" key="1">
    <citation type="journal article" date="2020" name="Stud. Mycol.">
        <title>101 Dothideomycetes genomes: a test case for predicting lifestyles and emergence of pathogens.</title>
        <authorList>
            <person name="Haridas S."/>
            <person name="Albert R."/>
            <person name="Binder M."/>
            <person name="Bloem J."/>
            <person name="Labutti K."/>
            <person name="Salamov A."/>
            <person name="Andreopoulos B."/>
            <person name="Baker S."/>
            <person name="Barry K."/>
            <person name="Bills G."/>
            <person name="Bluhm B."/>
            <person name="Cannon C."/>
            <person name="Castanera R."/>
            <person name="Culley D."/>
            <person name="Daum C."/>
            <person name="Ezra D."/>
            <person name="Gonzalez J."/>
            <person name="Henrissat B."/>
            <person name="Kuo A."/>
            <person name="Liang C."/>
            <person name="Lipzen A."/>
            <person name="Lutzoni F."/>
            <person name="Magnuson J."/>
            <person name="Mondo S."/>
            <person name="Nolan M."/>
            <person name="Ohm R."/>
            <person name="Pangilinan J."/>
            <person name="Park H.-J."/>
            <person name="Ramirez L."/>
            <person name="Alfaro M."/>
            <person name="Sun H."/>
            <person name="Tritt A."/>
            <person name="Yoshinaga Y."/>
            <person name="Zwiers L.-H."/>
            <person name="Turgeon B."/>
            <person name="Goodwin S."/>
            <person name="Spatafora J."/>
            <person name="Crous P."/>
            <person name="Grigoriev I."/>
        </authorList>
    </citation>
    <scope>NUCLEOTIDE SEQUENCE</scope>
    <source>
        <strain evidence="1">CBS 525.71</strain>
    </source>
</reference>
<dbReference type="EMBL" id="MU006726">
    <property type="protein sequence ID" value="KAF2625335.1"/>
    <property type="molecule type" value="Genomic_DNA"/>
</dbReference>
<accession>A0ACB6RTM8</accession>
<organism evidence="1 2">
    <name type="scientific">Macroventuria anomochaeta</name>
    <dbReference type="NCBI Taxonomy" id="301207"/>
    <lineage>
        <taxon>Eukaryota</taxon>
        <taxon>Fungi</taxon>
        <taxon>Dikarya</taxon>
        <taxon>Ascomycota</taxon>
        <taxon>Pezizomycotina</taxon>
        <taxon>Dothideomycetes</taxon>
        <taxon>Pleosporomycetidae</taxon>
        <taxon>Pleosporales</taxon>
        <taxon>Pleosporineae</taxon>
        <taxon>Didymellaceae</taxon>
        <taxon>Macroventuria</taxon>
    </lineage>
</organism>
<evidence type="ECO:0000313" key="1">
    <source>
        <dbReference type="EMBL" id="KAF2625335.1"/>
    </source>
</evidence>
<keyword evidence="2" id="KW-1185">Reference proteome</keyword>